<dbReference type="AlphaFoldDB" id="A0AAU9GAL4"/>
<feature type="region of interest" description="Disordered" evidence="1">
    <location>
        <begin position="432"/>
        <end position="453"/>
    </location>
</feature>
<keyword evidence="4" id="KW-1185">Reference proteome</keyword>
<evidence type="ECO:0000256" key="1">
    <source>
        <dbReference type="SAM" id="MobiDB-lite"/>
    </source>
</evidence>
<feature type="compositionally biased region" description="Low complexity" evidence="1">
    <location>
        <begin position="247"/>
        <end position="257"/>
    </location>
</feature>
<evidence type="ECO:0000313" key="4">
    <source>
        <dbReference type="Proteomes" id="UP001500889"/>
    </source>
</evidence>
<organism evidence="3 4">
    <name type="scientific">Drosophila madeirensis</name>
    <name type="common">Fruit fly</name>
    <dbReference type="NCBI Taxonomy" id="30013"/>
    <lineage>
        <taxon>Eukaryota</taxon>
        <taxon>Metazoa</taxon>
        <taxon>Ecdysozoa</taxon>
        <taxon>Arthropoda</taxon>
        <taxon>Hexapoda</taxon>
        <taxon>Insecta</taxon>
        <taxon>Pterygota</taxon>
        <taxon>Neoptera</taxon>
        <taxon>Endopterygota</taxon>
        <taxon>Diptera</taxon>
        <taxon>Brachycera</taxon>
        <taxon>Muscomorpha</taxon>
        <taxon>Ephydroidea</taxon>
        <taxon>Drosophilidae</taxon>
        <taxon>Drosophila</taxon>
        <taxon>Sophophora</taxon>
    </lineage>
</organism>
<dbReference type="Proteomes" id="UP001500889">
    <property type="component" value="Chromosome E"/>
</dbReference>
<dbReference type="EMBL" id="AP029267">
    <property type="protein sequence ID" value="BFG04978.1"/>
    <property type="molecule type" value="Genomic_DNA"/>
</dbReference>
<feature type="domain" description="DUF4802" evidence="2">
    <location>
        <begin position="338"/>
        <end position="393"/>
    </location>
</feature>
<evidence type="ECO:0000313" key="3">
    <source>
        <dbReference type="EMBL" id="BFG04978.1"/>
    </source>
</evidence>
<dbReference type="Pfam" id="PF16060">
    <property type="entry name" value="DUF4802"/>
    <property type="match status" value="1"/>
</dbReference>
<protein>
    <submittedName>
        <fullName evidence="3">Beclin-1-like protein B</fullName>
    </submittedName>
</protein>
<feature type="region of interest" description="Disordered" evidence="1">
    <location>
        <begin position="229"/>
        <end position="334"/>
    </location>
</feature>
<evidence type="ECO:0000259" key="2">
    <source>
        <dbReference type="Pfam" id="PF16060"/>
    </source>
</evidence>
<gene>
    <name evidence="3" type="ORF">DMAD_03825</name>
</gene>
<sequence>MSQTMDDMVYQCSNQNSIYVLNASYNAYGDLGTYAATKREINGSQSRAAAAHPIEATCSTSAAGVQHKFKSFGSATTVAAGTATRTGTLGGCASNYVNPVATSMSTTMCSPAATALQKLFNCSVSGNACQNVTHTHNNNTLHGSGHNNGCLSAPRGSLCESALGSTVGATGGASASGSGVGPPAGGAPQPLLAKKKCTNVKSTLIAKKTKFLKFLEEEKWRSAAAAAAAASAEDEGREDISNEAEPSSAATSSTTSSFVGHSGVQGRNNNGRHLKNQSNSQEAAPRTRAAGGGGTGTQPHQQNKLNNWSMHNEDSNKLTNYPQQEQQQHQSYVKEQTKSSYELYQEAADILGLSCSLCDNCRCLDCQSGYFDCDDDDESYSEQSLMDDEYDDYDYSVEELQMLLTREHQLRQGPEQTLCYAVDCQQNCHLPQDEAQEPPAAGQGDEEPEPECVGVSGHHRVAIDFDLINATCSQVLQNCETFNDLSLLDAAGTEQRPFT</sequence>
<accession>A0AAU9GAL4</accession>
<dbReference type="InterPro" id="IPR032061">
    <property type="entry name" value="DUF4802"/>
</dbReference>
<feature type="compositionally biased region" description="Polar residues" evidence="1">
    <location>
        <begin position="298"/>
        <end position="310"/>
    </location>
</feature>
<reference evidence="3 4" key="1">
    <citation type="submission" date="2024-02" db="EMBL/GenBank/DDBJ databases">
        <title>A chromosome-level genome assembly of Drosophila madeirensis, a fruit fly species endemic to Madeira island.</title>
        <authorList>
            <person name="Tomihara K."/>
            <person name="Llopart A."/>
            <person name="Yamamoto D."/>
        </authorList>
    </citation>
    <scope>NUCLEOTIDE SEQUENCE [LARGE SCALE GENOMIC DNA]</scope>
    <source>
        <strain evidence="3 4">RF1</strain>
    </source>
</reference>
<proteinExistence type="predicted"/>
<name>A0AAU9GAL4_DROMD</name>